<accession>A0A2J6S3W9</accession>
<dbReference type="Proteomes" id="UP000235786">
    <property type="component" value="Unassembled WGS sequence"/>
</dbReference>
<dbReference type="Pfam" id="PF01803">
    <property type="entry name" value="LIM_bind"/>
    <property type="match status" value="1"/>
</dbReference>
<evidence type="ECO:0000313" key="2">
    <source>
        <dbReference type="EMBL" id="PMD45451.1"/>
    </source>
</evidence>
<dbReference type="OrthoDB" id="774557at2759"/>
<dbReference type="EMBL" id="KZ613940">
    <property type="protein sequence ID" value="PMD45451.1"/>
    <property type="molecule type" value="Genomic_DNA"/>
</dbReference>
<feature type="compositionally biased region" description="Basic residues" evidence="1">
    <location>
        <begin position="415"/>
        <end position="424"/>
    </location>
</feature>
<dbReference type="InterPro" id="IPR029005">
    <property type="entry name" value="LIM-bd/SEUSS"/>
</dbReference>
<feature type="region of interest" description="Disordered" evidence="1">
    <location>
        <begin position="313"/>
        <end position="424"/>
    </location>
</feature>
<feature type="compositionally biased region" description="Polar residues" evidence="1">
    <location>
        <begin position="360"/>
        <end position="382"/>
    </location>
</feature>
<reference evidence="2 3" key="1">
    <citation type="submission" date="2016-04" db="EMBL/GenBank/DDBJ databases">
        <title>A degradative enzymes factory behind the ericoid mycorrhizal symbiosis.</title>
        <authorList>
            <consortium name="DOE Joint Genome Institute"/>
            <person name="Martino E."/>
            <person name="Morin E."/>
            <person name="Grelet G."/>
            <person name="Kuo A."/>
            <person name="Kohler A."/>
            <person name="Daghino S."/>
            <person name="Barry K."/>
            <person name="Choi C."/>
            <person name="Cichocki N."/>
            <person name="Clum A."/>
            <person name="Copeland A."/>
            <person name="Hainaut M."/>
            <person name="Haridas S."/>
            <person name="Labutti K."/>
            <person name="Lindquist E."/>
            <person name="Lipzen A."/>
            <person name="Khouja H.-R."/>
            <person name="Murat C."/>
            <person name="Ohm R."/>
            <person name="Olson A."/>
            <person name="Spatafora J."/>
            <person name="Veneault-Fourrey C."/>
            <person name="Henrissat B."/>
            <person name="Grigoriev I."/>
            <person name="Martin F."/>
            <person name="Perotto S."/>
        </authorList>
    </citation>
    <scope>NUCLEOTIDE SEQUENCE [LARGE SCALE GENOMIC DNA]</scope>
    <source>
        <strain evidence="2 3">F</strain>
    </source>
</reference>
<proteinExistence type="predicted"/>
<dbReference type="PANTHER" id="PTHR10378">
    <property type="entry name" value="LIM DOMAIN-BINDING PROTEIN"/>
    <property type="match status" value="1"/>
</dbReference>
<evidence type="ECO:0000313" key="3">
    <source>
        <dbReference type="Proteomes" id="UP000235786"/>
    </source>
</evidence>
<dbReference type="AlphaFoldDB" id="A0A2J6S3W9"/>
<protein>
    <submittedName>
        <fullName evidence="2">Uncharacterized protein</fullName>
    </submittedName>
</protein>
<feature type="compositionally biased region" description="Polar residues" evidence="1">
    <location>
        <begin position="397"/>
        <end position="409"/>
    </location>
</feature>
<keyword evidence="3" id="KW-1185">Reference proteome</keyword>
<name>A0A2J6S3W9_HYAVF</name>
<gene>
    <name evidence="2" type="ORF">L207DRAFT_419638</name>
</gene>
<feature type="region of interest" description="Disordered" evidence="1">
    <location>
        <begin position="219"/>
        <end position="257"/>
    </location>
</feature>
<organism evidence="2 3">
    <name type="scientific">Hyaloscypha variabilis (strain UAMH 11265 / GT02V1 / F)</name>
    <name type="common">Meliniomyces variabilis</name>
    <dbReference type="NCBI Taxonomy" id="1149755"/>
    <lineage>
        <taxon>Eukaryota</taxon>
        <taxon>Fungi</taxon>
        <taxon>Dikarya</taxon>
        <taxon>Ascomycota</taxon>
        <taxon>Pezizomycotina</taxon>
        <taxon>Leotiomycetes</taxon>
        <taxon>Helotiales</taxon>
        <taxon>Hyaloscyphaceae</taxon>
        <taxon>Hyaloscypha</taxon>
        <taxon>Hyaloscypha variabilis</taxon>
    </lineage>
</organism>
<sequence length="424" mass="46814">MQQQQQAQQQQQQQAAAMLQQQAQQRQGEKFKGQCLMKLMQFGDHLAGFGVSSKPIQAYMANGTQRLAAQASKQTDDLNYWLNFRDRFFSPKGVLRHSVWVVDDSSNKQYEIAFPALARYFHTHFESGIKNMQMIMEKGTEKELPNNGHYIESMKSSFVYWFDNGSQLIASGTLKAHFDADQKIELLEFVTTGHEEYIPRTQILNAARPLHEWQKEWRNLNSPPEGKQSPEMNKKKAKAMKSPAQPPPEIDLPASKVKPNMGITPSVFRFLEFAEVVGQMSPLFGYSHQNPTLTPYAALDQYVASVAANGANNPAAQPTGPRTPGMGNFPMGTSPAQAHLNLPDGSPHLSGSPAQAPGMQLQQSQHGTSSSGPSANTSPNASNKRRRPSGVKDEEAQQVNGTQSKTTVKPSPRIGGKRQKANPA</sequence>
<evidence type="ECO:0000256" key="1">
    <source>
        <dbReference type="SAM" id="MobiDB-lite"/>
    </source>
</evidence>